<protein>
    <submittedName>
        <fullName evidence="2">Uncharacterized protein</fullName>
    </submittedName>
</protein>
<feature type="region of interest" description="Disordered" evidence="1">
    <location>
        <begin position="209"/>
        <end position="229"/>
    </location>
</feature>
<accession>A0A674HMV8</accession>
<proteinExistence type="predicted"/>
<evidence type="ECO:0000313" key="2">
    <source>
        <dbReference type="Ensembl" id="ENSTGUP00000036333.1"/>
    </source>
</evidence>
<reference evidence="2 3" key="1">
    <citation type="journal article" date="2010" name="Nature">
        <title>The genome of a songbird.</title>
        <authorList>
            <person name="Warren W.C."/>
            <person name="Clayton D.F."/>
            <person name="Ellegren H."/>
            <person name="Arnold A.P."/>
            <person name="Hillier L.W."/>
            <person name="Kunstner A."/>
            <person name="Searle S."/>
            <person name="White S."/>
            <person name="Vilella A.J."/>
            <person name="Fairley S."/>
            <person name="Heger A."/>
            <person name="Kong L."/>
            <person name="Ponting C.P."/>
            <person name="Jarvis E.D."/>
            <person name="Mello C.V."/>
            <person name="Minx P."/>
            <person name="Lovell P."/>
            <person name="Velho T.A."/>
            <person name="Ferris M."/>
            <person name="Balakrishnan C.N."/>
            <person name="Sinha S."/>
            <person name="Blatti C."/>
            <person name="London S.E."/>
            <person name="Li Y."/>
            <person name="Lin Y.C."/>
            <person name="George J."/>
            <person name="Sweedler J."/>
            <person name="Southey B."/>
            <person name="Gunaratne P."/>
            <person name="Watson M."/>
            <person name="Nam K."/>
            <person name="Backstrom N."/>
            <person name="Smeds L."/>
            <person name="Nabholz B."/>
            <person name="Itoh Y."/>
            <person name="Whitney O."/>
            <person name="Pfenning A.R."/>
            <person name="Howard J."/>
            <person name="Volker M."/>
            <person name="Skinner B.M."/>
            <person name="Griffin D.K."/>
            <person name="Ye L."/>
            <person name="McLaren W.M."/>
            <person name="Flicek P."/>
            <person name="Quesada V."/>
            <person name="Velasco G."/>
            <person name="Lopez-Otin C."/>
            <person name="Puente X.S."/>
            <person name="Olender T."/>
            <person name="Lancet D."/>
            <person name="Smit A.F."/>
            <person name="Hubley R."/>
            <person name="Konkel M.K."/>
            <person name="Walker J.A."/>
            <person name="Batzer M.A."/>
            <person name="Gu W."/>
            <person name="Pollock D.D."/>
            <person name="Chen L."/>
            <person name="Cheng Z."/>
            <person name="Eichler E.E."/>
            <person name="Stapley J."/>
            <person name="Slate J."/>
            <person name="Ekblom R."/>
            <person name="Birkhead T."/>
            <person name="Burke T."/>
            <person name="Burt D."/>
            <person name="Scharff C."/>
            <person name="Adam I."/>
            <person name="Richard H."/>
            <person name="Sultan M."/>
            <person name="Soldatov A."/>
            <person name="Lehrach H."/>
            <person name="Edwards S.V."/>
            <person name="Yang S.P."/>
            <person name="Li X."/>
            <person name="Graves T."/>
            <person name="Fulton L."/>
            <person name="Nelson J."/>
            <person name="Chinwalla A."/>
            <person name="Hou S."/>
            <person name="Mardis E.R."/>
            <person name="Wilson R.K."/>
        </authorList>
    </citation>
    <scope>NUCLEOTIDE SEQUENCE [LARGE SCALE GENOMIC DNA]</scope>
</reference>
<dbReference type="InParanoid" id="A0A674HMV8"/>
<reference evidence="2" key="3">
    <citation type="submission" date="2025-09" db="UniProtKB">
        <authorList>
            <consortium name="Ensembl"/>
        </authorList>
    </citation>
    <scope>IDENTIFICATION</scope>
</reference>
<feature type="region of interest" description="Disordered" evidence="1">
    <location>
        <begin position="88"/>
        <end position="139"/>
    </location>
</feature>
<dbReference type="Ensembl" id="ENSTGUT00000023596.1">
    <property type="protein sequence ID" value="ENSTGUP00000036333.1"/>
    <property type="gene ID" value="ENSTGUG00000024617.1"/>
</dbReference>
<keyword evidence="3" id="KW-1185">Reference proteome</keyword>
<evidence type="ECO:0000313" key="3">
    <source>
        <dbReference type="Proteomes" id="UP000007754"/>
    </source>
</evidence>
<name>A0A674HMV8_TAEGU</name>
<sequence>MEPPSPGALLVFPLSFLLRGLFLFQRNRVPCFRDSEPLWSLARLLPLCPVAQGELEPCRSSVLRAPKRLWITALIRCPLPCHARLTEPGTPGCSSPDKSRSCPGEVTGLAGGDGADKAAGPPQLQPRHPRCSRRSKSDYTAKKKRAWLANRVGQGAVAGSQGSELWLLPVLAVASGAVLTWQQEFRAEMQISGMELQICASLPLPAVPPGGGSRPARPERGIRGAPGWV</sequence>
<dbReference type="Proteomes" id="UP000007754">
    <property type="component" value="Chromosome 10"/>
</dbReference>
<organism evidence="2 3">
    <name type="scientific">Taeniopygia guttata</name>
    <name type="common">Zebra finch</name>
    <name type="synonym">Poephila guttata</name>
    <dbReference type="NCBI Taxonomy" id="59729"/>
    <lineage>
        <taxon>Eukaryota</taxon>
        <taxon>Metazoa</taxon>
        <taxon>Chordata</taxon>
        <taxon>Craniata</taxon>
        <taxon>Vertebrata</taxon>
        <taxon>Euteleostomi</taxon>
        <taxon>Archelosauria</taxon>
        <taxon>Archosauria</taxon>
        <taxon>Dinosauria</taxon>
        <taxon>Saurischia</taxon>
        <taxon>Theropoda</taxon>
        <taxon>Coelurosauria</taxon>
        <taxon>Aves</taxon>
        <taxon>Neognathae</taxon>
        <taxon>Neoaves</taxon>
        <taxon>Telluraves</taxon>
        <taxon>Australaves</taxon>
        <taxon>Passeriformes</taxon>
        <taxon>Passeroidea</taxon>
        <taxon>Estrildidae</taxon>
        <taxon>Estrildinae</taxon>
        <taxon>Taeniopygia</taxon>
    </lineage>
</organism>
<evidence type="ECO:0000256" key="1">
    <source>
        <dbReference type="SAM" id="MobiDB-lite"/>
    </source>
</evidence>
<reference evidence="2" key="2">
    <citation type="submission" date="2025-08" db="UniProtKB">
        <authorList>
            <consortium name="Ensembl"/>
        </authorList>
    </citation>
    <scope>IDENTIFICATION</scope>
</reference>
<dbReference type="AlphaFoldDB" id="A0A674HMV8"/>